<keyword evidence="4" id="KW-1185">Reference proteome</keyword>
<dbReference type="EMBL" id="JADNRY010000029">
    <property type="protein sequence ID" value="KAF9071901.1"/>
    <property type="molecule type" value="Genomic_DNA"/>
</dbReference>
<evidence type="ECO:0000256" key="2">
    <source>
        <dbReference type="ARBA" id="ARBA00023128"/>
    </source>
</evidence>
<evidence type="ECO:0000313" key="3">
    <source>
        <dbReference type="EMBL" id="KAF9071901.1"/>
    </source>
</evidence>
<dbReference type="GO" id="GO:0003676">
    <property type="term" value="F:nucleic acid binding"/>
    <property type="evidence" value="ECO:0007669"/>
    <property type="project" value="InterPro"/>
</dbReference>
<name>A0A9P5PT82_9AGAR</name>
<proteinExistence type="predicted"/>
<comment type="subcellular location">
    <subcellularLocation>
        <location evidence="1">Mitochondrion</location>
    </subcellularLocation>
</comment>
<dbReference type="AlphaFoldDB" id="A0A9P5PT82"/>
<dbReference type="Pfam" id="PF10356">
    <property type="entry name" value="RRG7"/>
    <property type="match status" value="1"/>
</dbReference>
<dbReference type="Gene3D" id="3.40.1350.10">
    <property type="match status" value="1"/>
</dbReference>
<dbReference type="OrthoDB" id="20734at2759"/>
<dbReference type="PANTHER" id="PTHR28133">
    <property type="entry name" value="REQUIRED FOR RESPIRATORY GROWTH PROTEIN 7, MITOCHONDRIAL"/>
    <property type="match status" value="1"/>
</dbReference>
<reference evidence="3" key="1">
    <citation type="submission" date="2020-11" db="EMBL/GenBank/DDBJ databases">
        <authorList>
            <consortium name="DOE Joint Genome Institute"/>
            <person name="Ahrendt S."/>
            <person name="Riley R."/>
            <person name="Andreopoulos W."/>
            <person name="Labutti K."/>
            <person name="Pangilinan J."/>
            <person name="Ruiz-Duenas F.J."/>
            <person name="Barrasa J.M."/>
            <person name="Sanchez-Garcia M."/>
            <person name="Camarero S."/>
            <person name="Miyauchi S."/>
            <person name="Serrano A."/>
            <person name="Linde D."/>
            <person name="Babiker R."/>
            <person name="Drula E."/>
            <person name="Ayuso-Fernandez I."/>
            <person name="Pacheco R."/>
            <person name="Padilla G."/>
            <person name="Ferreira P."/>
            <person name="Barriuso J."/>
            <person name="Kellner H."/>
            <person name="Castanera R."/>
            <person name="Alfaro M."/>
            <person name="Ramirez L."/>
            <person name="Pisabarro A.G."/>
            <person name="Kuo A."/>
            <person name="Tritt A."/>
            <person name="Lipzen A."/>
            <person name="He G."/>
            <person name="Yan M."/>
            <person name="Ng V."/>
            <person name="Cullen D."/>
            <person name="Martin F."/>
            <person name="Rosso M.-N."/>
            <person name="Henrissat B."/>
            <person name="Hibbett D."/>
            <person name="Martinez A.T."/>
            <person name="Grigoriev I.V."/>
        </authorList>
    </citation>
    <scope>NUCLEOTIDE SEQUENCE</scope>
    <source>
        <strain evidence="3">AH 40177</strain>
    </source>
</reference>
<keyword evidence="2" id="KW-0496">Mitochondrion</keyword>
<gene>
    <name evidence="3" type="ORF">BDP27DRAFT_1321575</name>
</gene>
<protein>
    <submittedName>
        <fullName evidence="3">Uncharacterized protein</fullName>
    </submittedName>
</protein>
<accession>A0A9P5PT82</accession>
<organism evidence="3 4">
    <name type="scientific">Rhodocollybia butyracea</name>
    <dbReference type="NCBI Taxonomy" id="206335"/>
    <lineage>
        <taxon>Eukaryota</taxon>
        <taxon>Fungi</taxon>
        <taxon>Dikarya</taxon>
        <taxon>Basidiomycota</taxon>
        <taxon>Agaricomycotina</taxon>
        <taxon>Agaricomycetes</taxon>
        <taxon>Agaricomycetidae</taxon>
        <taxon>Agaricales</taxon>
        <taxon>Marasmiineae</taxon>
        <taxon>Omphalotaceae</taxon>
        <taxon>Rhodocollybia</taxon>
    </lineage>
</organism>
<comment type="caution">
    <text evidence="3">The sequence shown here is derived from an EMBL/GenBank/DDBJ whole genome shotgun (WGS) entry which is preliminary data.</text>
</comment>
<dbReference type="InterPro" id="IPR018828">
    <property type="entry name" value="RRG7"/>
</dbReference>
<dbReference type="PANTHER" id="PTHR28133:SF1">
    <property type="entry name" value="REQUIRED FOR RESPIRATORY GROWTH PROTEIN 7, MITOCHONDRIAL"/>
    <property type="match status" value="1"/>
</dbReference>
<sequence length="289" mass="31797">MALVQFLLSRAFTGTRTRFAFRYTSLYHPCSSSSKFRMRLYSSTVFRGTSFENRCLLLLEKELGMSLQRVGGKEDGGVDLSGWWWLPDVDIPDSPQNTNEGVDRPFKRIRILGQCKAERKKIGPKYVRELEGVVGRYMALESDAAAKGTSKTPTPVIAIFLSESPFTKSAILRAMTSKAPFLLVYLPPLVGSDIENSNGTDSEERTAPLDSIQPPGSCIYNPALGGSTGLFKGEIEARWVWSSSSRPGIASETSLPTGAPALHFRGKTLRGWIPPELTDLNAEMDGHKS</sequence>
<dbReference type="Proteomes" id="UP000772434">
    <property type="component" value="Unassembled WGS sequence"/>
</dbReference>
<dbReference type="InterPro" id="IPR011856">
    <property type="entry name" value="tRNA_endonuc-like_dom_sf"/>
</dbReference>
<evidence type="ECO:0000256" key="1">
    <source>
        <dbReference type="ARBA" id="ARBA00004173"/>
    </source>
</evidence>
<dbReference type="GO" id="GO:0005739">
    <property type="term" value="C:mitochondrion"/>
    <property type="evidence" value="ECO:0007669"/>
    <property type="project" value="UniProtKB-SubCell"/>
</dbReference>
<evidence type="ECO:0000313" key="4">
    <source>
        <dbReference type="Proteomes" id="UP000772434"/>
    </source>
</evidence>